<protein>
    <submittedName>
        <fullName evidence="2">Uncharacterized protein</fullName>
    </submittedName>
</protein>
<dbReference type="GO" id="GO:0005666">
    <property type="term" value="C:RNA polymerase III complex"/>
    <property type="evidence" value="ECO:0007669"/>
    <property type="project" value="TreeGrafter"/>
</dbReference>
<dbReference type="GO" id="GO:0042797">
    <property type="term" value="P:tRNA transcription by RNA polymerase III"/>
    <property type="evidence" value="ECO:0007669"/>
    <property type="project" value="TreeGrafter"/>
</dbReference>
<feature type="region of interest" description="Disordered" evidence="1">
    <location>
        <begin position="89"/>
        <end position="124"/>
    </location>
</feature>
<keyword evidence="3" id="KW-1185">Reference proteome</keyword>
<dbReference type="AlphaFoldDB" id="A0A4P9XI86"/>
<gene>
    <name evidence="2" type="ORF">THASP1DRAFT_19859</name>
</gene>
<dbReference type="Proteomes" id="UP000271241">
    <property type="component" value="Unassembled WGS sequence"/>
</dbReference>
<dbReference type="PANTHER" id="PTHR12069:SF0">
    <property type="entry name" value="DNA-DIRECTED RNA POLYMERASE III SUBUNIT RPC5"/>
    <property type="match status" value="1"/>
</dbReference>
<proteinExistence type="predicted"/>
<name>A0A4P9XI86_9FUNG</name>
<evidence type="ECO:0000313" key="3">
    <source>
        <dbReference type="Proteomes" id="UP000271241"/>
    </source>
</evidence>
<accession>A0A4P9XI86</accession>
<reference evidence="3" key="1">
    <citation type="journal article" date="2018" name="Nat. Microbiol.">
        <title>Leveraging single-cell genomics to expand the fungal tree of life.</title>
        <authorList>
            <person name="Ahrendt S.R."/>
            <person name="Quandt C.A."/>
            <person name="Ciobanu D."/>
            <person name="Clum A."/>
            <person name="Salamov A."/>
            <person name="Andreopoulos B."/>
            <person name="Cheng J.F."/>
            <person name="Woyke T."/>
            <person name="Pelin A."/>
            <person name="Henrissat B."/>
            <person name="Reynolds N.K."/>
            <person name="Benny G.L."/>
            <person name="Smith M.E."/>
            <person name="James T.Y."/>
            <person name="Grigoriev I.V."/>
        </authorList>
    </citation>
    <scope>NUCLEOTIDE SEQUENCE [LARGE SCALE GENOMIC DNA]</scope>
    <source>
        <strain evidence="3">RSA 1356</strain>
    </source>
</reference>
<dbReference type="STRING" id="78915.A0A4P9XI86"/>
<dbReference type="EMBL" id="KZ993144">
    <property type="protein sequence ID" value="RKP05395.1"/>
    <property type="molecule type" value="Genomic_DNA"/>
</dbReference>
<evidence type="ECO:0000256" key="1">
    <source>
        <dbReference type="SAM" id="MobiDB-lite"/>
    </source>
</evidence>
<sequence>MDVETDVRSSAEHNDADEVLCEFDVHFASGLAGQLHLLQHPVRLRRYGRGIEPTEAQYRPQANRLQFELPVNTSQQAYDADRGRELARAVGESQRSKKDENSATTARARRHGANGGATGMDLDESQSDPIMERVAIGSVPMPMMTNYMVGVLRNGKCRRVRHAIVLLLTRRL</sequence>
<evidence type="ECO:0000313" key="2">
    <source>
        <dbReference type="EMBL" id="RKP05395.1"/>
    </source>
</evidence>
<dbReference type="OrthoDB" id="340681at2759"/>
<dbReference type="Pfam" id="PF04801">
    <property type="entry name" value="RPC5"/>
    <property type="match status" value="1"/>
</dbReference>
<dbReference type="InterPro" id="IPR006886">
    <property type="entry name" value="RNA_pol_III_Rpc5"/>
</dbReference>
<organism evidence="2 3">
    <name type="scientific">Thamnocephalis sphaerospora</name>
    <dbReference type="NCBI Taxonomy" id="78915"/>
    <lineage>
        <taxon>Eukaryota</taxon>
        <taxon>Fungi</taxon>
        <taxon>Fungi incertae sedis</taxon>
        <taxon>Zoopagomycota</taxon>
        <taxon>Zoopagomycotina</taxon>
        <taxon>Zoopagomycetes</taxon>
        <taxon>Zoopagales</taxon>
        <taxon>Sigmoideomycetaceae</taxon>
        <taxon>Thamnocephalis</taxon>
    </lineage>
</organism>
<dbReference type="PANTHER" id="PTHR12069">
    <property type="entry name" value="DNA-DIRECTED RNA POLYMERASES III 80 KDA POLYPEPTIDE RNA POLYMERASE III SUBUNIT 5"/>
    <property type="match status" value="1"/>
</dbReference>